<organism evidence="2 3">
    <name type="scientific">Anncaliia algerae PRA339</name>
    <dbReference type="NCBI Taxonomy" id="1288291"/>
    <lineage>
        <taxon>Eukaryota</taxon>
        <taxon>Fungi</taxon>
        <taxon>Fungi incertae sedis</taxon>
        <taxon>Microsporidia</taxon>
        <taxon>Tubulinosematoidea</taxon>
        <taxon>Tubulinosematidae</taxon>
        <taxon>Anncaliia</taxon>
    </lineage>
</organism>
<gene>
    <name evidence="2" type="ORF">H312_00865</name>
</gene>
<dbReference type="EMBL" id="KK365138">
    <property type="protein sequence ID" value="KCZ81687.1"/>
    <property type="molecule type" value="Genomic_DNA"/>
</dbReference>
<dbReference type="SMART" id="SM01126">
    <property type="entry name" value="DDE_Tnp_IS1595"/>
    <property type="match status" value="1"/>
</dbReference>
<feature type="non-terminal residue" evidence="2">
    <location>
        <position position="1"/>
    </location>
</feature>
<dbReference type="Pfam" id="PF12762">
    <property type="entry name" value="DDE_Tnp_IS1595"/>
    <property type="match status" value="1"/>
</dbReference>
<dbReference type="InterPro" id="IPR053164">
    <property type="entry name" value="IS1016-like_transposase"/>
</dbReference>
<evidence type="ECO:0000313" key="3">
    <source>
        <dbReference type="Proteomes" id="UP000030655"/>
    </source>
</evidence>
<dbReference type="InterPro" id="IPR024445">
    <property type="entry name" value="Tnp_ISXO2-like"/>
</dbReference>
<dbReference type="Proteomes" id="UP000030655">
    <property type="component" value="Unassembled WGS sequence"/>
</dbReference>
<name>A0A059F3K8_9MICR</name>
<sequence>FLVEVFFIIRNSTKDTPFISQLINYSIKKITRAYAKVIENKEASTILPLICDNVMSGTKIFTDEHRSYSSLTRRGYVHMTVCHKYEFVNKINNAHTQFVESFNNVIKEEIKRRKGVSTVKRQIFLNEICWFFNNKDNRFMKILNLIKI</sequence>
<reference evidence="3" key="1">
    <citation type="submission" date="2013-02" db="EMBL/GenBank/DDBJ databases">
        <authorList>
            <consortium name="The Broad Institute Genome Sequencing Platform"/>
            <person name="Cuomo C."/>
            <person name="Becnel J."/>
            <person name="Sanscrainte N."/>
            <person name="Walker B."/>
            <person name="Young S.K."/>
            <person name="Zeng Q."/>
            <person name="Gargeya S."/>
            <person name="Fitzgerald M."/>
            <person name="Haas B."/>
            <person name="Abouelleil A."/>
            <person name="Alvarado L."/>
            <person name="Arachchi H.M."/>
            <person name="Berlin A.M."/>
            <person name="Chapman S.B."/>
            <person name="Dewar J."/>
            <person name="Goldberg J."/>
            <person name="Griggs A."/>
            <person name="Gujja S."/>
            <person name="Hansen M."/>
            <person name="Howarth C."/>
            <person name="Imamovic A."/>
            <person name="Larimer J."/>
            <person name="McCowan C."/>
            <person name="Murphy C."/>
            <person name="Neiman D."/>
            <person name="Pearson M."/>
            <person name="Priest M."/>
            <person name="Roberts A."/>
            <person name="Saif S."/>
            <person name="Shea T."/>
            <person name="Sisk P."/>
            <person name="Sykes S."/>
            <person name="Wortman J."/>
            <person name="Nusbaum C."/>
            <person name="Birren B."/>
        </authorList>
    </citation>
    <scope>NUCLEOTIDE SEQUENCE [LARGE SCALE GENOMIC DNA]</scope>
    <source>
        <strain evidence="3">PRA339</strain>
    </source>
</reference>
<dbReference type="AlphaFoldDB" id="A0A059F3K8"/>
<evidence type="ECO:0000313" key="2">
    <source>
        <dbReference type="EMBL" id="KCZ81687.1"/>
    </source>
</evidence>
<protein>
    <recommendedName>
        <fullName evidence="1">ISXO2-like transposase domain-containing protein</fullName>
    </recommendedName>
</protein>
<reference evidence="2 3" key="2">
    <citation type="submission" date="2014-03" db="EMBL/GenBank/DDBJ databases">
        <title>The Genome Sequence of Anncaliia algerae insect isolate PRA339.</title>
        <authorList>
            <consortium name="The Broad Institute Genome Sequencing Platform"/>
            <consortium name="The Broad Institute Genome Sequencing Center for Infectious Disease"/>
            <person name="Cuomo C."/>
            <person name="Becnel J."/>
            <person name="Sanscrainte N."/>
            <person name="Walker B."/>
            <person name="Young S.K."/>
            <person name="Zeng Q."/>
            <person name="Gargeya S."/>
            <person name="Fitzgerald M."/>
            <person name="Haas B."/>
            <person name="Abouelleil A."/>
            <person name="Alvarado L."/>
            <person name="Arachchi H.M."/>
            <person name="Berlin A.M."/>
            <person name="Chapman S.B."/>
            <person name="Dewar J."/>
            <person name="Goldberg J."/>
            <person name="Griggs A."/>
            <person name="Gujja S."/>
            <person name="Hansen M."/>
            <person name="Howarth C."/>
            <person name="Imamovic A."/>
            <person name="Larimer J."/>
            <person name="McCowan C."/>
            <person name="Murphy C."/>
            <person name="Neiman D."/>
            <person name="Pearson M."/>
            <person name="Priest M."/>
            <person name="Roberts A."/>
            <person name="Saif S."/>
            <person name="Shea T."/>
            <person name="Sisk P."/>
            <person name="Sykes S."/>
            <person name="Wortman J."/>
            <person name="Nusbaum C."/>
            <person name="Birren B."/>
        </authorList>
    </citation>
    <scope>NUCLEOTIDE SEQUENCE [LARGE SCALE GENOMIC DNA]</scope>
    <source>
        <strain evidence="2 3">PRA339</strain>
    </source>
</reference>
<evidence type="ECO:0000259" key="1">
    <source>
        <dbReference type="SMART" id="SM01126"/>
    </source>
</evidence>
<dbReference type="PANTHER" id="PTHR47163">
    <property type="entry name" value="DDE_TNP_IS1595 DOMAIN-CONTAINING PROTEIN"/>
    <property type="match status" value="1"/>
</dbReference>
<dbReference type="VEuPathDB" id="MicrosporidiaDB:H312_00865"/>
<dbReference type="OrthoDB" id="10052789at2759"/>
<accession>A0A059F3K8</accession>
<dbReference type="PANTHER" id="PTHR47163:SF2">
    <property type="entry name" value="SI:DKEY-17M8.2"/>
    <property type="match status" value="1"/>
</dbReference>
<dbReference type="HOGENOM" id="CLU_044348_8_0_1"/>
<proteinExistence type="predicted"/>
<keyword evidence="3" id="KW-1185">Reference proteome</keyword>
<feature type="domain" description="ISXO2-like transposase" evidence="1">
    <location>
        <begin position="8"/>
        <end position="133"/>
    </location>
</feature>